<keyword evidence="2" id="KW-0472">Membrane</keyword>
<name>A0A2T2PBE3_CORCC</name>
<evidence type="ECO:0000256" key="1">
    <source>
        <dbReference type="SAM" id="MobiDB-lite"/>
    </source>
</evidence>
<reference evidence="4 5" key="1">
    <citation type="journal article" date="2018" name="Front. Microbiol.">
        <title>Genome-Wide Analysis of Corynespora cassiicola Leaf Fall Disease Putative Effectors.</title>
        <authorList>
            <person name="Lopez D."/>
            <person name="Ribeiro S."/>
            <person name="Label P."/>
            <person name="Fumanal B."/>
            <person name="Venisse J.S."/>
            <person name="Kohler A."/>
            <person name="de Oliveira R.R."/>
            <person name="Labutti K."/>
            <person name="Lipzen A."/>
            <person name="Lail K."/>
            <person name="Bauer D."/>
            <person name="Ohm R.A."/>
            <person name="Barry K.W."/>
            <person name="Spatafora J."/>
            <person name="Grigoriev I.V."/>
            <person name="Martin F.M."/>
            <person name="Pujade-Renaud V."/>
        </authorList>
    </citation>
    <scope>NUCLEOTIDE SEQUENCE [LARGE SCALE GENOMIC DNA]</scope>
    <source>
        <strain evidence="4 5">Philippines</strain>
    </source>
</reference>
<evidence type="ECO:0000313" key="4">
    <source>
        <dbReference type="EMBL" id="PSN74965.1"/>
    </source>
</evidence>
<organism evidence="4 5">
    <name type="scientific">Corynespora cassiicola Philippines</name>
    <dbReference type="NCBI Taxonomy" id="1448308"/>
    <lineage>
        <taxon>Eukaryota</taxon>
        <taxon>Fungi</taxon>
        <taxon>Dikarya</taxon>
        <taxon>Ascomycota</taxon>
        <taxon>Pezizomycotina</taxon>
        <taxon>Dothideomycetes</taxon>
        <taxon>Pleosporomycetidae</taxon>
        <taxon>Pleosporales</taxon>
        <taxon>Corynesporascaceae</taxon>
        <taxon>Corynespora</taxon>
    </lineage>
</organism>
<evidence type="ECO:0008006" key="6">
    <source>
        <dbReference type="Google" id="ProtNLM"/>
    </source>
</evidence>
<dbReference type="OrthoDB" id="3794517at2759"/>
<sequence length="283" mass="30052">MKASRLSVASVLALSASLALAKKTSIYIDQIPLYSSLEPCAQDRMSAIIRAQASGCGDERQLTSFSCFCIDNSSLMSSIISTAVEASCAATATQSVTATTPMPQVSSALELFHSYCARSTELPLYTDNATAVRIITITASASLTSSILNTSILSTSILSTTVPSSAISATTTTTGLVLPSGNFAKASVPIAAIAAPVTIGIFLIGGGVGLLFYLRRRKQEAERERRANGHTKPTFSRPPKELLARRGRTAELEAQKHRFELGDQEIAQTERAELDGIGVERKF</sequence>
<feature type="transmembrane region" description="Helical" evidence="2">
    <location>
        <begin position="190"/>
        <end position="214"/>
    </location>
</feature>
<keyword evidence="3" id="KW-0732">Signal</keyword>
<proteinExistence type="predicted"/>
<protein>
    <recommendedName>
        <fullName evidence="6">Extracellular membrane protein CFEM domain-containing protein</fullName>
    </recommendedName>
</protein>
<dbReference type="EMBL" id="KZ678128">
    <property type="protein sequence ID" value="PSN74965.1"/>
    <property type="molecule type" value="Genomic_DNA"/>
</dbReference>
<evidence type="ECO:0000313" key="5">
    <source>
        <dbReference type="Proteomes" id="UP000240883"/>
    </source>
</evidence>
<keyword evidence="5" id="KW-1185">Reference proteome</keyword>
<evidence type="ECO:0000256" key="2">
    <source>
        <dbReference type="SAM" id="Phobius"/>
    </source>
</evidence>
<dbReference type="STRING" id="1448308.A0A2T2PBE3"/>
<keyword evidence="2" id="KW-0812">Transmembrane</keyword>
<dbReference type="AlphaFoldDB" id="A0A2T2PBE3"/>
<dbReference type="Proteomes" id="UP000240883">
    <property type="component" value="Unassembled WGS sequence"/>
</dbReference>
<feature type="signal peptide" evidence="3">
    <location>
        <begin position="1"/>
        <end position="21"/>
    </location>
</feature>
<gene>
    <name evidence="4" type="ORF">BS50DRAFT_581715</name>
</gene>
<feature type="region of interest" description="Disordered" evidence="1">
    <location>
        <begin position="223"/>
        <end position="242"/>
    </location>
</feature>
<feature type="chain" id="PRO_5015401480" description="Extracellular membrane protein CFEM domain-containing protein" evidence="3">
    <location>
        <begin position="22"/>
        <end position="283"/>
    </location>
</feature>
<evidence type="ECO:0000256" key="3">
    <source>
        <dbReference type="SAM" id="SignalP"/>
    </source>
</evidence>
<keyword evidence="2" id="KW-1133">Transmembrane helix</keyword>
<accession>A0A2T2PBE3</accession>